<organism evidence="13 14">
    <name type="scientific">Leptobrachium leishanense</name>
    <name type="common">Leishan spiny toad</name>
    <dbReference type="NCBI Taxonomy" id="445787"/>
    <lineage>
        <taxon>Eukaryota</taxon>
        <taxon>Metazoa</taxon>
        <taxon>Chordata</taxon>
        <taxon>Craniata</taxon>
        <taxon>Vertebrata</taxon>
        <taxon>Euteleostomi</taxon>
        <taxon>Amphibia</taxon>
        <taxon>Batrachia</taxon>
        <taxon>Anura</taxon>
        <taxon>Pelobatoidea</taxon>
        <taxon>Megophryidae</taxon>
        <taxon>Leptobrachium</taxon>
    </lineage>
</organism>
<evidence type="ECO:0000256" key="9">
    <source>
        <dbReference type="SAM" id="SignalP"/>
    </source>
</evidence>
<feature type="domain" description="Dipeptidylpeptidase IV N-terminal" evidence="11">
    <location>
        <begin position="248"/>
        <end position="670"/>
    </location>
</feature>
<dbReference type="GO" id="GO:0004177">
    <property type="term" value="F:aminopeptidase activity"/>
    <property type="evidence" value="ECO:0007669"/>
    <property type="project" value="UniProtKB-KW"/>
</dbReference>
<dbReference type="Gene3D" id="3.40.50.1820">
    <property type="entry name" value="alpha/beta hydrolase"/>
    <property type="match status" value="1"/>
</dbReference>
<feature type="chain" id="PRO_5034615836" description="dipeptidyl-peptidase IV" evidence="9">
    <location>
        <begin position="20"/>
        <end position="960"/>
    </location>
</feature>
<dbReference type="SUPFAM" id="SSF53474">
    <property type="entry name" value="alpha/beta-Hydrolases"/>
    <property type="match status" value="1"/>
</dbReference>
<evidence type="ECO:0000256" key="3">
    <source>
        <dbReference type="ARBA" id="ARBA00012062"/>
    </source>
</evidence>
<evidence type="ECO:0000256" key="7">
    <source>
        <dbReference type="ARBA" id="ARBA00022825"/>
    </source>
</evidence>
<feature type="domain" description="Dipeptidyl peptidase 8 /9 ,N-terminal" evidence="12">
    <location>
        <begin position="121"/>
        <end position="237"/>
    </location>
</feature>
<dbReference type="GeneTree" id="ENSGT00940000158174"/>
<accession>A0A8C5LPV6</accession>
<reference evidence="13" key="2">
    <citation type="submission" date="2025-09" db="UniProtKB">
        <authorList>
            <consortium name="Ensembl"/>
        </authorList>
    </citation>
    <scope>IDENTIFICATION</scope>
</reference>
<dbReference type="InterPro" id="IPR002469">
    <property type="entry name" value="Peptidase_S9B_N"/>
</dbReference>
<dbReference type="EC" id="3.4.14.5" evidence="3"/>
<sequence length="960" mass="109219">MICVSLLCGFTLVPSPSSSQAVLEAPKEPRVLPVAKGRSPAPMNSTSGSKASSSAGSFTSCFRARDRRIFHWAPGWLMHRIKRLRLDTVAAEETKGSICGPAGQTLMSVELISDHTKMEVDGCSHFQVARHSWQGLREIIHGSRKYPGVMVNKVPNDYMFLPQREDCGTYSHRLYFLGMPYGSRESSLMYCDIPRKVRKDSTQLLSWKQLLEHFQATPHHGVYSREEELLRERKRLGGFGITSYDFHSASGLFLFPANNSLFYCRDGNSAGFMMSPSTPVEIQTQCDGPRMDPKICPADSDFISFINNNDLWVANIQSKEERRLTYCNKGLRNVTDDPKCAGVATFVIQEEFDRFTGYWWSPAALEVPGGLRLLRMLYEEVDESEVEIIHVPSPALEERKTDAYRYPRAGSKNPKVTLKLAEITTNDKGEIVNTQDKELVLPFSTLFPSAEYIVRAGWTQDGKYAWVMLLDRPQRLMQLVLLPPELFIPVCEDESKRDQFVDEVPPHIQPHVIYEERSDIWINVHDIFHPLPQEVDNEISFICSSESQTGFCHLYLVTSVLQTDQRNWTKLPLPGIDTFRCHVREEVALTSGDWEVLGRYGAKVWVNEAMQQVYFLGTQDTPMEHHLYVTSYKNPGEVVRLTELGYTHSCAISQNFDMFISQYSSVSCPPCVRLYRLEGDPLRQQPQLWSSLLEGSGYPPYYIPPEIFHFETSLKVKLYGMVYKPHNFSPGTKHPTVLFVYGGPQVQLVNNSFKGMKYLRLNTLAHLGYVVIVIDGRGSCHRGLHFEGAVKSRMGQVEIQDQVEGLHYVAEKYGFVDLARVAIHGWSYGGFLSLMGLIQRPDVFKVSIAGAPVTVWMAYDTGYTERYMDTPENNQTGYEAGSAALLVDKLPNEPHRLLILHGFLDENVHFFHTNFLVSQLIRAGKPYQLQIYPNERHSIRCPESGEHYEITLLHFLQEHL</sequence>
<dbReference type="GO" id="GO:0008239">
    <property type="term" value="F:dipeptidyl-peptidase activity"/>
    <property type="evidence" value="ECO:0007669"/>
    <property type="project" value="UniProtKB-EC"/>
</dbReference>
<dbReference type="FunFam" id="2.140.10.30:FF:000002">
    <property type="entry name" value="Dipeptidyl peptidase 8-like isoform"/>
    <property type="match status" value="1"/>
</dbReference>
<evidence type="ECO:0000256" key="4">
    <source>
        <dbReference type="ARBA" id="ARBA00022438"/>
    </source>
</evidence>
<name>A0A8C5LPV6_9ANUR</name>
<evidence type="ECO:0000256" key="1">
    <source>
        <dbReference type="ARBA" id="ARBA00001257"/>
    </source>
</evidence>
<feature type="signal peptide" evidence="9">
    <location>
        <begin position="1"/>
        <end position="19"/>
    </location>
</feature>
<feature type="domain" description="Peptidase S9 prolyl oligopeptidase catalytic" evidence="10">
    <location>
        <begin position="760"/>
        <end position="960"/>
    </location>
</feature>
<evidence type="ECO:0000256" key="5">
    <source>
        <dbReference type="ARBA" id="ARBA00022670"/>
    </source>
</evidence>
<keyword evidence="7" id="KW-0720">Serine protease</keyword>
<evidence type="ECO:0000259" key="10">
    <source>
        <dbReference type="Pfam" id="PF00326"/>
    </source>
</evidence>
<dbReference type="Proteomes" id="UP000694569">
    <property type="component" value="Unplaced"/>
</dbReference>
<dbReference type="AlphaFoldDB" id="A0A8C5LPV6"/>
<evidence type="ECO:0000313" key="13">
    <source>
        <dbReference type="Ensembl" id="ENSLLEP00000000286.1"/>
    </source>
</evidence>
<dbReference type="InterPro" id="IPR001375">
    <property type="entry name" value="Peptidase_S9_cat"/>
</dbReference>
<dbReference type="PANTHER" id="PTHR11731:SF109">
    <property type="entry name" value="DIPEPTIDYL PEPTIDASE 9"/>
    <property type="match status" value="1"/>
</dbReference>
<comment type="catalytic activity">
    <reaction evidence="1">
        <text>Release of an N-terminal dipeptide, Xaa-Yaa-|-Zaa-, from a polypeptide, preferentially when Yaa is Pro, provided Zaa is neither Pro nor hydroxyproline.</text>
        <dbReference type="EC" id="3.4.14.5"/>
    </reaction>
</comment>
<dbReference type="PANTHER" id="PTHR11731">
    <property type="entry name" value="PROTEASE FAMILY S9B,C DIPEPTIDYL-PEPTIDASE IV-RELATED"/>
    <property type="match status" value="1"/>
</dbReference>
<dbReference type="Ensembl" id="ENSLLET00000000304.1">
    <property type="protein sequence ID" value="ENSLLEP00000000286.1"/>
    <property type="gene ID" value="ENSLLEG00000000196.1"/>
</dbReference>
<dbReference type="Pfam" id="PF00326">
    <property type="entry name" value="Peptidase_S9"/>
    <property type="match status" value="1"/>
</dbReference>
<keyword evidence="4" id="KW-0031">Aminopeptidase</keyword>
<keyword evidence="9" id="KW-0732">Signal</keyword>
<comment type="similarity">
    <text evidence="2">Belongs to the peptidase S9B family. DPPIV subfamily.</text>
</comment>
<reference evidence="13" key="1">
    <citation type="submission" date="2025-08" db="UniProtKB">
        <authorList>
            <consortium name="Ensembl"/>
        </authorList>
    </citation>
    <scope>IDENTIFICATION</scope>
</reference>
<dbReference type="FunFam" id="3.40.50.1820:FF:000016">
    <property type="entry name" value="Dipeptidyl peptidase 8-like isoform"/>
    <property type="match status" value="1"/>
</dbReference>
<dbReference type="InterPro" id="IPR050278">
    <property type="entry name" value="Serine_Prot_S9B/DPPIV"/>
</dbReference>
<evidence type="ECO:0000259" key="12">
    <source>
        <dbReference type="Pfam" id="PF19520"/>
    </source>
</evidence>
<dbReference type="InterPro" id="IPR045785">
    <property type="entry name" value="Dpp_8/9_N"/>
</dbReference>
<evidence type="ECO:0000256" key="6">
    <source>
        <dbReference type="ARBA" id="ARBA00022801"/>
    </source>
</evidence>
<protein>
    <recommendedName>
        <fullName evidence="3">dipeptidyl-peptidase IV</fullName>
        <ecNumber evidence="3">3.4.14.5</ecNumber>
    </recommendedName>
</protein>
<keyword evidence="6" id="KW-0378">Hydrolase</keyword>
<proteinExistence type="inferred from homology"/>
<dbReference type="OrthoDB" id="16520at2759"/>
<evidence type="ECO:0000313" key="14">
    <source>
        <dbReference type="Proteomes" id="UP000694569"/>
    </source>
</evidence>
<dbReference type="SUPFAM" id="SSF82171">
    <property type="entry name" value="DPP6 N-terminal domain-like"/>
    <property type="match status" value="1"/>
</dbReference>
<dbReference type="Pfam" id="PF00930">
    <property type="entry name" value="DPPIV_N"/>
    <property type="match status" value="1"/>
</dbReference>
<evidence type="ECO:0000256" key="8">
    <source>
        <dbReference type="SAM" id="MobiDB-lite"/>
    </source>
</evidence>
<evidence type="ECO:0000259" key="11">
    <source>
        <dbReference type="Pfam" id="PF00930"/>
    </source>
</evidence>
<dbReference type="Gene3D" id="2.140.10.30">
    <property type="entry name" value="Dipeptidylpeptidase IV, N-terminal domain"/>
    <property type="match status" value="1"/>
</dbReference>
<gene>
    <name evidence="13" type="primary">DPP9</name>
</gene>
<dbReference type="Pfam" id="PF19520">
    <property type="entry name" value="Dpp_8_9_N"/>
    <property type="match status" value="1"/>
</dbReference>
<feature type="region of interest" description="Disordered" evidence="8">
    <location>
        <begin position="33"/>
        <end position="55"/>
    </location>
</feature>
<dbReference type="GO" id="GO:0008236">
    <property type="term" value="F:serine-type peptidase activity"/>
    <property type="evidence" value="ECO:0007669"/>
    <property type="project" value="UniProtKB-KW"/>
</dbReference>
<evidence type="ECO:0000256" key="2">
    <source>
        <dbReference type="ARBA" id="ARBA00010036"/>
    </source>
</evidence>
<dbReference type="GO" id="GO:0006508">
    <property type="term" value="P:proteolysis"/>
    <property type="evidence" value="ECO:0007669"/>
    <property type="project" value="UniProtKB-KW"/>
</dbReference>
<keyword evidence="5" id="KW-0645">Protease</keyword>
<feature type="compositionally biased region" description="Low complexity" evidence="8">
    <location>
        <begin position="45"/>
        <end position="55"/>
    </location>
</feature>
<keyword evidence="14" id="KW-1185">Reference proteome</keyword>
<dbReference type="InterPro" id="IPR029058">
    <property type="entry name" value="AB_hydrolase_fold"/>
</dbReference>